<sequence>NRESLLAGKPGEGDVAEPYASSTWMMLINLGKGNSAHLQPQSCGYSTNAHTSPWLCGYTGLTH</sequence>
<protein>
    <submittedName>
        <fullName evidence="1">Uncharacterized protein</fullName>
    </submittedName>
</protein>
<proteinExistence type="predicted"/>
<dbReference type="EMBL" id="JASSZA010000003">
    <property type="protein sequence ID" value="KAK2115043.1"/>
    <property type="molecule type" value="Genomic_DNA"/>
</dbReference>
<name>A0ABQ9W2P7_SAGOE</name>
<reference evidence="1 2" key="1">
    <citation type="submission" date="2023-05" db="EMBL/GenBank/DDBJ databases">
        <title>B98-5 Cell Line De Novo Hybrid Assembly: An Optical Mapping Approach.</title>
        <authorList>
            <person name="Kananen K."/>
            <person name="Auerbach J.A."/>
            <person name="Kautto E."/>
            <person name="Blachly J.S."/>
        </authorList>
    </citation>
    <scope>NUCLEOTIDE SEQUENCE [LARGE SCALE GENOMIC DNA]</scope>
    <source>
        <strain evidence="1">B95-8</strain>
        <tissue evidence="1">Cell line</tissue>
    </source>
</reference>
<organism evidence="1 2">
    <name type="scientific">Saguinus oedipus</name>
    <name type="common">Cotton-top tamarin</name>
    <name type="synonym">Oedipomidas oedipus</name>
    <dbReference type="NCBI Taxonomy" id="9490"/>
    <lineage>
        <taxon>Eukaryota</taxon>
        <taxon>Metazoa</taxon>
        <taxon>Chordata</taxon>
        <taxon>Craniata</taxon>
        <taxon>Vertebrata</taxon>
        <taxon>Euteleostomi</taxon>
        <taxon>Mammalia</taxon>
        <taxon>Eutheria</taxon>
        <taxon>Euarchontoglires</taxon>
        <taxon>Primates</taxon>
        <taxon>Haplorrhini</taxon>
        <taxon>Platyrrhini</taxon>
        <taxon>Cebidae</taxon>
        <taxon>Callitrichinae</taxon>
        <taxon>Saguinus</taxon>
    </lineage>
</organism>
<feature type="non-terminal residue" evidence="1">
    <location>
        <position position="1"/>
    </location>
</feature>
<evidence type="ECO:0000313" key="2">
    <source>
        <dbReference type="Proteomes" id="UP001266305"/>
    </source>
</evidence>
<keyword evidence="2" id="KW-1185">Reference proteome</keyword>
<comment type="caution">
    <text evidence="1">The sequence shown here is derived from an EMBL/GenBank/DDBJ whole genome shotgun (WGS) entry which is preliminary data.</text>
</comment>
<feature type="non-terminal residue" evidence="1">
    <location>
        <position position="63"/>
    </location>
</feature>
<gene>
    <name evidence="1" type="ORF">P7K49_005669</name>
</gene>
<dbReference type="Proteomes" id="UP001266305">
    <property type="component" value="Unassembled WGS sequence"/>
</dbReference>
<evidence type="ECO:0000313" key="1">
    <source>
        <dbReference type="EMBL" id="KAK2115043.1"/>
    </source>
</evidence>
<accession>A0ABQ9W2P7</accession>